<organism evidence="1">
    <name type="scientific">Desulfofervidus auxilii</name>
    <dbReference type="NCBI Taxonomy" id="1621989"/>
    <lineage>
        <taxon>Bacteria</taxon>
        <taxon>Pseudomonadati</taxon>
        <taxon>Thermodesulfobacteriota</taxon>
        <taxon>Candidatus Desulfofervidia</taxon>
        <taxon>Candidatus Desulfofervidales</taxon>
        <taxon>Candidatus Desulfofervidaceae</taxon>
        <taxon>Candidatus Desulfofervidus</taxon>
    </lineage>
</organism>
<comment type="caution">
    <text evidence="1">The sequence shown here is derived from an EMBL/GenBank/DDBJ whole genome shotgun (WGS) entry which is preliminary data.</text>
</comment>
<gene>
    <name evidence="1" type="ORF">ENG63_07645</name>
</gene>
<dbReference type="EMBL" id="DRBS01000285">
    <property type="protein sequence ID" value="HDD44715.1"/>
    <property type="molecule type" value="Genomic_DNA"/>
</dbReference>
<proteinExistence type="predicted"/>
<sequence>MRFSEETLERLGELPRKKIFGSGEKAGPGFSKFRRRWEKILVGSSEPLVQGYFRELSIPENKLPLK</sequence>
<reference evidence="1" key="1">
    <citation type="journal article" date="2020" name="mSystems">
        <title>Genome- and Community-Level Interaction Insights into Carbon Utilization and Element Cycling Functions of Hydrothermarchaeota in Hydrothermal Sediment.</title>
        <authorList>
            <person name="Zhou Z."/>
            <person name="Liu Y."/>
            <person name="Xu W."/>
            <person name="Pan J."/>
            <person name="Luo Z.H."/>
            <person name="Li M."/>
        </authorList>
    </citation>
    <scope>NUCLEOTIDE SEQUENCE [LARGE SCALE GENOMIC DNA]</scope>
    <source>
        <strain evidence="1">HyVt-233</strain>
    </source>
</reference>
<dbReference type="Proteomes" id="UP000886289">
    <property type="component" value="Unassembled WGS sequence"/>
</dbReference>
<accession>A0A7C0U3K3</accession>
<protein>
    <submittedName>
        <fullName evidence="1">Uncharacterized protein</fullName>
    </submittedName>
</protein>
<name>A0A7C0U3K3_DESA2</name>
<dbReference type="AlphaFoldDB" id="A0A7C0U3K3"/>
<evidence type="ECO:0000313" key="1">
    <source>
        <dbReference type="EMBL" id="HDD44715.1"/>
    </source>
</evidence>